<keyword evidence="1" id="KW-1133">Transmembrane helix</keyword>
<gene>
    <name evidence="2" type="ORF">A3C05_04465</name>
</gene>
<evidence type="ECO:0000256" key="1">
    <source>
        <dbReference type="SAM" id="Phobius"/>
    </source>
</evidence>
<comment type="caution">
    <text evidence="2">The sequence shown here is derived from an EMBL/GenBank/DDBJ whole genome shotgun (WGS) entry which is preliminary data.</text>
</comment>
<dbReference type="AlphaFoldDB" id="A0A1F5W6Y0"/>
<sequence>MFAISGFYYTPPIKIVKGDGERVNCYHKLMSFVLALVLYVLFLAVYWFFVLSILWHVKEYSMPQDSSKWIILAFIGVIIFLNITSLALFFSLPLP</sequence>
<protein>
    <submittedName>
        <fullName evidence="2">Uncharacterized protein</fullName>
    </submittedName>
</protein>
<name>A0A1F5W6Y0_9BACT</name>
<organism evidence="2 3">
    <name type="scientific">Candidatus Giovannonibacteria bacterium RIFCSPHIGHO2_02_FULL_45_40</name>
    <dbReference type="NCBI Taxonomy" id="1798337"/>
    <lineage>
        <taxon>Bacteria</taxon>
        <taxon>Candidatus Giovannoniibacteriota</taxon>
    </lineage>
</organism>
<accession>A0A1F5W6Y0</accession>
<proteinExistence type="predicted"/>
<dbReference type="EMBL" id="MFHP01000033">
    <property type="protein sequence ID" value="OGF71310.1"/>
    <property type="molecule type" value="Genomic_DNA"/>
</dbReference>
<keyword evidence="1" id="KW-0812">Transmembrane</keyword>
<feature type="transmembrane region" description="Helical" evidence="1">
    <location>
        <begin position="69"/>
        <end position="92"/>
    </location>
</feature>
<evidence type="ECO:0000313" key="3">
    <source>
        <dbReference type="Proteomes" id="UP000178743"/>
    </source>
</evidence>
<dbReference type="Proteomes" id="UP000178743">
    <property type="component" value="Unassembled WGS sequence"/>
</dbReference>
<keyword evidence="1" id="KW-0472">Membrane</keyword>
<reference evidence="2 3" key="1">
    <citation type="journal article" date="2016" name="Nat. Commun.">
        <title>Thousands of microbial genomes shed light on interconnected biogeochemical processes in an aquifer system.</title>
        <authorList>
            <person name="Anantharaman K."/>
            <person name="Brown C.T."/>
            <person name="Hug L.A."/>
            <person name="Sharon I."/>
            <person name="Castelle C.J."/>
            <person name="Probst A.J."/>
            <person name="Thomas B.C."/>
            <person name="Singh A."/>
            <person name="Wilkins M.J."/>
            <person name="Karaoz U."/>
            <person name="Brodie E.L."/>
            <person name="Williams K.H."/>
            <person name="Hubbard S.S."/>
            <person name="Banfield J.F."/>
        </authorList>
    </citation>
    <scope>NUCLEOTIDE SEQUENCE [LARGE SCALE GENOMIC DNA]</scope>
</reference>
<feature type="transmembrane region" description="Helical" evidence="1">
    <location>
        <begin position="32"/>
        <end position="57"/>
    </location>
</feature>
<evidence type="ECO:0000313" key="2">
    <source>
        <dbReference type="EMBL" id="OGF71310.1"/>
    </source>
</evidence>